<evidence type="ECO:0000313" key="4">
    <source>
        <dbReference type="Proteomes" id="UP001287445"/>
    </source>
</evidence>
<gene>
    <name evidence="3" type="ORF">SGN30_30705</name>
</gene>
<feature type="region of interest" description="Disordered" evidence="1">
    <location>
        <begin position="151"/>
        <end position="175"/>
    </location>
</feature>
<feature type="region of interest" description="Disordered" evidence="1">
    <location>
        <begin position="57"/>
        <end position="94"/>
    </location>
</feature>
<protein>
    <submittedName>
        <fullName evidence="3">TIGR03751 family conjugal transfer lipoprotein</fullName>
    </submittedName>
</protein>
<evidence type="ECO:0000313" key="3">
    <source>
        <dbReference type="EMBL" id="MDX4957811.1"/>
    </source>
</evidence>
<comment type="caution">
    <text evidence="3">The sequence shown here is derived from an EMBL/GenBank/DDBJ whole genome shotgun (WGS) entry which is preliminary data.</text>
</comment>
<keyword evidence="3" id="KW-0449">Lipoprotein</keyword>
<dbReference type="EMBL" id="JAWWMZ010000021">
    <property type="protein sequence ID" value="MDX4957811.1"/>
    <property type="molecule type" value="Genomic_DNA"/>
</dbReference>
<organism evidence="3 4">
    <name type="scientific">Delftia acidovorans</name>
    <name type="common">Pseudomonas acidovorans</name>
    <name type="synonym">Comamonas acidovorans</name>
    <dbReference type="NCBI Taxonomy" id="80866"/>
    <lineage>
        <taxon>Bacteria</taxon>
        <taxon>Pseudomonadati</taxon>
        <taxon>Pseudomonadota</taxon>
        <taxon>Betaproteobacteria</taxon>
        <taxon>Burkholderiales</taxon>
        <taxon>Comamonadaceae</taxon>
        <taxon>Delftia</taxon>
    </lineage>
</organism>
<evidence type="ECO:0000256" key="2">
    <source>
        <dbReference type="SAM" id="SignalP"/>
    </source>
</evidence>
<sequence>MASNKLFSITRLLACALAAGNLVGCSVTGPRESPLKEVTKDSPTLLDIYRGKSLPGQAVAQGAEQGSRQASAKETARDRLERDSQARPIAHGDGGTARYWSALEPMQQRFARVANPDLVMVVYPHLARGKYPVPGYVTVFPMYESTEYAMPGESTEDLQRGRAAFSGRAGGGEAR</sequence>
<feature type="compositionally biased region" description="Basic and acidic residues" evidence="1">
    <location>
        <begin position="74"/>
        <end position="85"/>
    </location>
</feature>
<reference evidence="3" key="1">
    <citation type="submission" date="2023-11" db="EMBL/GenBank/DDBJ databases">
        <title>Identification and selenium tolerance of Delftia acidovorans R3-25.</title>
        <authorList>
            <person name="Zhang S."/>
            <person name="Liu Y."/>
            <person name="Guo Y."/>
        </authorList>
    </citation>
    <scope>NUCLEOTIDE SEQUENCE</scope>
    <source>
        <strain evidence="3">R3-25</strain>
    </source>
</reference>
<keyword evidence="2" id="KW-0732">Signal</keyword>
<proteinExistence type="predicted"/>
<feature type="chain" id="PRO_5042607693" evidence="2">
    <location>
        <begin position="19"/>
        <end position="175"/>
    </location>
</feature>
<feature type="signal peptide" evidence="2">
    <location>
        <begin position="1"/>
        <end position="18"/>
    </location>
</feature>
<accession>A0AAJ2VCX4</accession>
<dbReference type="RefSeq" id="WP_319076891.1">
    <property type="nucleotide sequence ID" value="NZ_JAWWMZ010000021.1"/>
</dbReference>
<dbReference type="NCBIfam" id="TIGR03751">
    <property type="entry name" value="conj_TIGR03751"/>
    <property type="match status" value="1"/>
</dbReference>
<dbReference type="InterPro" id="IPR022262">
    <property type="entry name" value="Lipoprot_put"/>
</dbReference>
<evidence type="ECO:0000256" key="1">
    <source>
        <dbReference type="SAM" id="MobiDB-lite"/>
    </source>
</evidence>
<dbReference type="Proteomes" id="UP001287445">
    <property type="component" value="Unassembled WGS sequence"/>
</dbReference>
<name>A0AAJ2VCX4_DELAC</name>
<dbReference type="AlphaFoldDB" id="A0AAJ2VCX4"/>